<reference evidence="2" key="4">
    <citation type="submission" date="2019-03" db="UniProtKB">
        <authorList>
            <consortium name="EnsemblPlants"/>
        </authorList>
    </citation>
    <scope>IDENTIFICATION</scope>
</reference>
<dbReference type="SUPFAM" id="SSF56112">
    <property type="entry name" value="Protein kinase-like (PK-like)"/>
    <property type="match status" value="1"/>
</dbReference>
<dbReference type="PANTHER" id="PTHR44329:SF198">
    <property type="entry name" value="PROTEIN KINASE DOMAIN-CONTAINING PROTEIN"/>
    <property type="match status" value="1"/>
</dbReference>
<dbReference type="InterPro" id="IPR001245">
    <property type="entry name" value="Ser-Thr/Tyr_kinase_cat_dom"/>
</dbReference>
<dbReference type="PANTHER" id="PTHR44329">
    <property type="entry name" value="SERINE/THREONINE-PROTEIN KINASE TNNI3K-RELATED"/>
    <property type="match status" value="1"/>
</dbReference>
<protein>
    <recommendedName>
        <fullName evidence="1">Protein kinase domain-containing protein</fullName>
    </recommendedName>
</protein>
<reference evidence="3" key="1">
    <citation type="journal article" date="2014" name="Science">
        <title>Ancient hybridizations among the ancestral genomes of bread wheat.</title>
        <authorList>
            <consortium name="International Wheat Genome Sequencing Consortium,"/>
            <person name="Marcussen T."/>
            <person name="Sandve S.R."/>
            <person name="Heier L."/>
            <person name="Spannagl M."/>
            <person name="Pfeifer M."/>
            <person name="Jakobsen K.S."/>
            <person name="Wulff B.B."/>
            <person name="Steuernagel B."/>
            <person name="Mayer K.F."/>
            <person name="Olsen O.A."/>
        </authorList>
    </citation>
    <scope>NUCLEOTIDE SEQUENCE [LARGE SCALE GENOMIC DNA]</scope>
    <source>
        <strain evidence="3">cv. AL8/78</strain>
    </source>
</reference>
<reference evidence="3" key="2">
    <citation type="journal article" date="2017" name="Nat. Plants">
        <title>The Aegilops tauschii genome reveals multiple impacts of transposons.</title>
        <authorList>
            <person name="Zhao G."/>
            <person name="Zou C."/>
            <person name="Li K."/>
            <person name="Wang K."/>
            <person name="Li T."/>
            <person name="Gao L."/>
            <person name="Zhang X."/>
            <person name="Wang H."/>
            <person name="Yang Z."/>
            <person name="Liu X."/>
            <person name="Jiang W."/>
            <person name="Mao L."/>
            <person name="Kong X."/>
            <person name="Jiao Y."/>
            <person name="Jia J."/>
        </authorList>
    </citation>
    <scope>NUCLEOTIDE SEQUENCE [LARGE SCALE GENOMIC DNA]</scope>
    <source>
        <strain evidence="3">cv. AL8/78</strain>
    </source>
</reference>
<dbReference type="Pfam" id="PF07714">
    <property type="entry name" value="PK_Tyr_Ser-Thr"/>
    <property type="match status" value="1"/>
</dbReference>
<keyword evidence="3" id="KW-1185">Reference proteome</keyword>
<evidence type="ECO:0000313" key="3">
    <source>
        <dbReference type="Proteomes" id="UP000015105"/>
    </source>
</evidence>
<dbReference type="AlphaFoldDB" id="A0A453LV40"/>
<dbReference type="Proteomes" id="UP000015105">
    <property type="component" value="Chromosome 5D"/>
</dbReference>
<dbReference type="GO" id="GO:0005524">
    <property type="term" value="F:ATP binding"/>
    <property type="evidence" value="ECO:0007669"/>
    <property type="project" value="InterPro"/>
</dbReference>
<dbReference type="InterPro" id="IPR011009">
    <property type="entry name" value="Kinase-like_dom_sf"/>
</dbReference>
<dbReference type="PROSITE" id="PS50011">
    <property type="entry name" value="PROTEIN_KINASE_DOM"/>
    <property type="match status" value="1"/>
</dbReference>
<sequence>VSLMKKLRHPSIILFMGAVASEERLCIVTEFLPRGSLFQLLQKDTGKLDPRRKLNMAIDIVSLFSLDSWFRKSKPNTLCVTVKK</sequence>
<evidence type="ECO:0000313" key="2">
    <source>
        <dbReference type="EnsemblPlants" id="AET5Gv20917800.48"/>
    </source>
</evidence>
<dbReference type="GO" id="GO:0004674">
    <property type="term" value="F:protein serine/threonine kinase activity"/>
    <property type="evidence" value="ECO:0007669"/>
    <property type="project" value="TreeGrafter"/>
</dbReference>
<evidence type="ECO:0000259" key="1">
    <source>
        <dbReference type="PROSITE" id="PS50011"/>
    </source>
</evidence>
<dbReference type="InterPro" id="IPR000719">
    <property type="entry name" value="Prot_kinase_dom"/>
</dbReference>
<dbReference type="InterPro" id="IPR051681">
    <property type="entry name" value="Ser/Thr_Kinases-Pseudokinases"/>
</dbReference>
<proteinExistence type="predicted"/>
<reference evidence="2" key="3">
    <citation type="journal article" date="2017" name="Nature">
        <title>Genome sequence of the progenitor of the wheat D genome Aegilops tauschii.</title>
        <authorList>
            <person name="Luo M.C."/>
            <person name="Gu Y.Q."/>
            <person name="Puiu D."/>
            <person name="Wang H."/>
            <person name="Twardziok S.O."/>
            <person name="Deal K.R."/>
            <person name="Huo N."/>
            <person name="Zhu T."/>
            <person name="Wang L."/>
            <person name="Wang Y."/>
            <person name="McGuire P.E."/>
            <person name="Liu S."/>
            <person name="Long H."/>
            <person name="Ramasamy R.K."/>
            <person name="Rodriguez J.C."/>
            <person name="Van S.L."/>
            <person name="Yuan L."/>
            <person name="Wang Z."/>
            <person name="Xia Z."/>
            <person name="Xiao L."/>
            <person name="Anderson O.D."/>
            <person name="Ouyang S."/>
            <person name="Liang Y."/>
            <person name="Zimin A.V."/>
            <person name="Pertea G."/>
            <person name="Qi P."/>
            <person name="Bennetzen J.L."/>
            <person name="Dai X."/>
            <person name="Dawson M.W."/>
            <person name="Muller H.G."/>
            <person name="Kugler K."/>
            <person name="Rivarola-Duarte L."/>
            <person name="Spannagl M."/>
            <person name="Mayer K.F.X."/>
            <person name="Lu F.H."/>
            <person name="Bevan M.W."/>
            <person name="Leroy P."/>
            <person name="Li P."/>
            <person name="You F.M."/>
            <person name="Sun Q."/>
            <person name="Liu Z."/>
            <person name="Lyons E."/>
            <person name="Wicker T."/>
            <person name="Salzberg S.L."/>
            <person name="Devos K.M."/>
            <person name="Dvorak J."/>
        </authorList>
    </citation>
    <scope>NUCLEOTIDE SEQUENCE [LARGE SCALE GENOMIC DNA]</scope>
    <source>
        <strain evidence="2">cv. AL8/78</strain>
    </source>
</reference>
<feature type="domain" description="Protein kinase" evidence="1">
    <location>
        <begin position="1"/>
        <end position="84"/>
    </location>
</feature>
<dbReference type="EnsemblPlants" id="AET5Gv20917800.48">
    <property type="protein sequence ID" value="AET5Gv20917800.48"/>
    <property type="gene ID" value="AET5Gv20917800"/>
</dbReference>
<name>A0A453LV40_AEGTS</name>
<reference evidence="2" key="5">
    <citation type="journal article" date="2021" name="G3 (Bethesda)">
        <title>Aegilops tauschii genome assembly Aet v5.0 features greater sequence contiguity and improved annotation.</title>
        <authorList>
            <person name="Wang L."/>
            <person name="Zhu T."/>
            <person name="Rodriguez J.C."/>
            <person name="Deal K.R."/>
            <person name="Dubcovsky J."/>
            <person name="McGuire P.E."/>
            <person name="Lux T."/>
            <person name="Spannagl M."/>
            <person name="Mayer K.F.X."/>
            <person name="Baldrich P."/>
            <person name="Meyers B.C."/>
            <person name="Huo N."/>
            <person name="Gu Y.Q."/>
            <person name="Zhou H."/>
            <person name="Devos K.M."/>
            <person name="Bennetzen J.L."/>
            <person name="Unver T."/>
            <person name="Budak H."/>
            <person name="Gulick P.J."/>
            <person name="Galiba G."/>
            <person name="Kalapos B."/>
            <person name="Nelson D.R."/>
            <person name="Li P."/>
            <person name="You F.M."/>
            <person name="Luo M.C."/>
            <person name="Dvorak J."/>
        </authorList>
    </citation>
    <scope>NUCLEOTIDE SEQUENCE [LARGE SCALE GENOMIC DNA]</scope>
    <source>
        <strain evidence="2">cv. AL8/78</strain>
    </source>
</reference>
<dbReference type="Gene3D" id="1.10.510.10">
    <property type="entry name" value="Transferase(Phosphotransferase) domain 1"/>
    <property type="match status" value="1"/>
</dbReference>
<dbReference type="Gramene" id="AET5Gv20917800.48">
    <property type="protein sequence ID" value="AET5Gv20917800.48"/>
    <property type="gene ID" value="AET5Gv20917800"/>
</dbReference>
<organism evidence="2 3">
    <name type="scientific">Aegilops tauschii subsp. strangulata</name>
    <name type="common">Goatgrass</name>
    <dbReference type="NCBI Taxonomy" id="200361"/>
    <lineage>
        <taxon>Eukaryota</taxon>
        <taxon>Viridiplantae</taxon>
        <taxon>Streptophyta</taxon>
        <taxon>Embryophyta</taxon>
        <taxon>Tracheophyta</taxon>
        <taxon>Spermatophyta</taxon>
        <taxon>Magnoliopsida</taxon>
        <taxon>Liliopsida</taxon>
        <taxon>Poales</taxon>
        <taxon>Poaceae</taxon>
        <taxon>BOP clade</taxon>
        <taxon>Pooideae</taxon>
        <taxon>Triticodae</taxon>
        <taxon>Triticeae</taxon>
        <taxon>Triticinae</taxon>
        <taxon>Aegilops</taxon>
    </lineage>
</organism>
<accession>A0A453LV40</accession>